<dbReference type="InterPro" id="IPR036188">
    <property type="entry name" value="FAD/NAD-bd_sf"/>
</dbReference>
<proteinExistence type="predicted"/>
<dbReference type="Gene3D" id="3.50.50.60">
    <property type="entry name" value="FAD/NAD(P)-binding domain"/>
    <property type="match status" value="1"/>
</dbReference>
<reference evidence="4" key="2">
    <citation type="journal article" date="2010" name="Stand. Genomic Sci.">
        <title>Complete genome sequence of Vulcanisaeta distributa type strain (IC-017T).</title>
        <authorList>
            <person name="Mavromatis K."/>
            <person name="Sikorski J."/>
            <person name="Pabst E."/>
            <person name="Teshima H."/>
            <person name="Lapidus A."/>
            <person name="Lucas S."/>
            <person name="Nolan M."/>
            <person name="Glavina Del Rio T."/>
            <person name="Cheng J."/>
            <person name="Bruce D."/>
            <person name="Goodwin L."/>
            <person name="Pitluck S."/>
            <person name="Liolios K."/>
            <person name="Ivanova N."/>
            <person name="Mikhailova N."/>
            <person name="Pati A."/>
            <person name="Chen A."/>
            <person name="Palaniappan K."/>
            <person name="Land M."/>
            <person name="Hauser L."/>
            <person name="Chang Y."/>
            <person name="Jeffries C."/>
            <person name="Rohde M."/>
            <person name="Spring S."/>
            <person name="Goker M."/>
            <person name="Wirth R."/>
            <person name="Woyke T."/>
            <person name="Bristow J."/>
            <person name="Eisen J."/>
            <person name="Markowitz V."/>
            <person name="Hugenholtz P."/>
            <person name="Klenk H."/>
            <person name="Kyrpides N."/>
        </authorList>
    </citation>
    <scope>NUCLEOTIDE SEQUENCE [LARGE SCALE GENOMIC DNA]</scope>
    <source>
        <strain evidence="4">DSM 14429 / JCM 11212 / NBRC 100878 / IC-017</strain>
    </source>
</reference>
<reference evidence="3 4" key="1">
    <citation type="journal article" date="2010" name="Stand. Genomic Sci.">
        <title>Complete genome sequence of Vulcanisaeta distributa type strain (IC-017).</title>
        <authorList>
            <person name="Mavromatis K."/>
            <person name="Sikorski J."/>
            <person name="Pabst E."/>
            <person name="Teshima H."/>
            <person name="Lapidus A."/>
            <person name="Lucas S."/>
            <person name="Nolan M."/>
            <person name="Glavina Del Rio T."/>
            <person name="Cheng J.F."/>
            <person name="Bruce D."/>
            <person name="Goodwin L."/>
            <person name="Pitluck S."/>
            <person name="Liolios K."/>
            <person name="Ivanova N."/>
            <person name="Mikhailova N."/>
            <person name="Pati A."/>
            <person name="Chen A."/>
            <person name="Palaniappan K."/>
            <person name="Land M."/>
            <person name="Hauser L."/>
            <person name="Chang Y.J."/>
            <person name="Jeffries C.D."/>
            <person name="Rohde M."/>
            <person name="Spring S."/>
            <person name="Goker M."/>
            <person name="Wirth R."/>
            <person name="Woyke T."/>
            <person name="Bristow J."/>
            <person name="Eisen J.A."/>
            <person name="Markowitz V."/>
            <person name="Hugenholtz P."/>
            <person name="Klenk H.P."/>
            <person name="Kyrpides N.C."/>
        </authorList>
    </citation>
    <scope>NUCLEOTIDE SEQUENCE [LARGE SCALE GENOMIC DNA]</scope>
    <source>
        <strain evidence="4">DSM 14429 / JCM 11212 / NBRC 100878 / IC-017</strain>
    </source>
</reference>
<gene>
    <name evidence="3" type="ordered locus">Vdis_1797</name>
</gene>
<dbReference type="OrthoDB" id="168391at2157"/>
<evidence type="ECO:0000256" key="1">
    <source>
        <dbReference type="ARBA" id="ARBA00023002"/>
    </source>
</evidence>
<keyword evidence="1" id="KW-0560">Oxidoreductase</keyword>
<evidence type="ECO:0000313" key="4">
    <source>
        <dbReference type="Proteomes" id="UP000006681"/>
    </source>
</evidence>
<dbReference type="InterPro" id="IPR006076">
    <property type="entry name" value="FAD-dep_OxRdtase"/>
</dbReference>
<dbReference type="Proteomes" id="UP000006681">
    <property type="component" value="Chromosome"/>
</dbReference>
<dbReference type="RefSeq" id="WP_013336896.1">
    <property type="nucleotide sequence ID" value="NC_014537.1"/>
</dbReference>
<dbReference type="PANTHER" id="PTHR13847">
    <property type="entry name" value="SARCOSINE DEHYDROGENASE-RELATED"/>
    <property type="match status" value="1"/>
</dbReference>
<keyword evidence="4" id="KW-1185">Reference proteome</keyword>
<dbReference type="KEGG" id="vdi:Vdis_1797"/>
<name>E1QUQ2_VULDI</name>
<dbReference type="AlphaFoldDB" id="E1QUQ2"/>
<sequence length="379" mass="42718">MDKTFDVVVIGAGSTGATTAYYLAQEGFRVLVVDKRGIAQGMTAYSLGLVRSYYANEDVARMSHYSHGFFMNFEREFGTGVFTKTGLLVIGNDEASMRRTFDMLRSIGARVRLLGSDEIREMLNASVAWGEAGIYEEDAGYVDTGLYTNTVMNRARELGVEFVIDEAQVKFEGNEVVGVRLINSGEVIRANHYVIATNVWTQKLLPQLNLPIKNIIERVIRVEIGRSLPNVFDYVNNFYIRPEGSSYGLMGLLYPPEDAWPDPDDFNPLAEPEFDYAVNVMENAAKRMPWFTNAKYLGGWRGLYDVTPDWMPIIDEPIRDLIVVVGLSGHGFKLAPAFALMVTELIKYGKVRTFRDIFRLSRFREGRLIQGTAQERAAF</sequence>
<dbReference type="Gene3D" id="3.30.9.10">
    <property type="entry name" value="D-Amino Acid Oxidase, subunit A, domain 2"/>
    <property type="match status" value="1"/>
</dbReference>
<dbReference type="Pfam" id="PF01266">
    <property type="entry name" value="DAO"/>
    <property type="match status" value="1"/>
</dbReference>
<dbReference type="HOGENOM" id="CLU_007884_4_1_2"/>
<dbReference type="EMBL" id="CP002100">
    <property type="protein sequence ID" value="ADN51171.1"/>
    <property type="molecule type" value="Genomic_DNA"/>
</dbReference>
<protein>
    <submittedName>
        <fullName evidence="3">FAD dependent oxidoreductase</fullName>
    </submittedName>
</protein>
<dbReference type="STRING" id="572478.Vdis_1797"/>
<dbReference type="SUPFAM" id="SSF51905">
    <property type="entry name" value="FAD/NAD(P)-binding domain"/>
    <property type="match status" value="1"/>
</dbReference>
<organism evidence="3 4">
    <name type="scientific">Vulcanisaeta distributa (strain DSM 14429 / JCM 11212 / NBRC 100878 / IC-017)</name>
    <dbReference type="NCBI Taxonomy" id="572478"/>
    <lineage>
        <taxon>Archaea</taxon>
        <taxon>Thermoproteota</taxon>
        <taxon>Thermoprotei</taxon>
        <taxon>Thermoproteales</taxon>
        <taxon>Thermoproteaceae</taxon>
        <taxon>Vulcanisaeta</taxon>
    </lineage>
</organism>
<accession>E1QUQ2</accession>
<feature type="domain" description="FAD dependent oxidoreductase" evidence="2">
    <location>
        <begin position="6"/>
        <end position="345"/>
    </location>
</feature>
<dbReference type="GeneID" id="9752741"/>
<evidence type="ECO:0000259" key="2">
    <source>
        <dbReference type="Pfam" id="PF01266"/>
    </source>
</evidence>
<evidence type="ECO:0000313" key="3">
    <source>
        <dbReference type="EMBL" id="ADN51171.1"/>
    </source>
</evidence>
<dbReference type="PANTHER" id="PTHR13847:SF287">
    <property type="entry name" value="FAD-DEPENDENT OXIDOREDUCTASE DOMAIN-CONTAINING PROTEIN 1"/>
    <property type="match status" value="1"/>
</dbReference>
<dbReference type="GO" id="GO:0005737">
    <property type="term" value="C:cytoplasm"/>
    <property type="evidence" value="ECO:0007669"/>
    <property type="project" value="TreeGrafter"/>
</dbReference>
<dbReference type="eggNOG" id="arCOG00755">
    <property type="taxonomic scope" value="Archaea"/>
</dbReference>
<dbReference type="GO" id="GO:0016491">
    <property type="term" value="F:oxidoreductase activity"/>
    <property type="evidence" value="ECO:0007669"/>
    <property type="project" value="UniProtKB-KW"/>
</dbReference>